<keyword evidence="5 7" id="KW-0472">Membrane</keyword>
<comment type="subcellular location">
    <subcellularLocation>
        <location evidence="1">Membrane</location>
        <topology evidence="1">Multi-pass membrane protein</topology>
    </subcellularLocation>
</comment>
<evidence type="ECO:0000256" key="1">
    <source>
        <dbReference type="ARBA" id="ARBA00004141"/>
    </source>
</evidence>
<proteinExistence type="inferred from homology"/>
<dbReference type="InterPro" id="IPR036259">
    <property type="entry name" value="MFS_trans_sf"/>
</dbReference>
<name>A0ABN0SSJ1_9MICO</name>
<dbReference type="InterPro" id="IPR000109">
    <property type="entry name" value="POT_fam"/>
</dbReference>
<feature type="transmembrane region" description="Helical" evidence="7">
    <location>
        <begin position="298"/>
        <end position="316"/>
    </location>
</feature>
<feature type="transmembrane region" description="Helical" evidence="7">
    <location>
        <begin position="262"/>
        <end position="286"/>
    </location>
</feature>
<evidence type="ECO:0008006" key="10">
    <source>
        <dbReference type="Google" id="ProtNLM"/>
    </source>
</evidence>
<evidence type="ECO:0000256" key="4">
    <source>
        <dbReference type="ARBA" id="ARBA00022989"/>
    </source>
</evidence>
<evidence type="ECO:0000256" key="7">
    <source>
        <dbReference type="SAM" id="Phobius"/>
    </source>
</evidence>
<evidence type="ECO:0000256" key="5">
    <source>
        <dbReference type="ARBA" id="ARBA00023136"/>
    </source>
</evidence>
<dbReference type="EMBL" id="BAAAAF010000025">
    <property type="protein sequence ID" value="GAA0037385.1"/>
    <property type="molecule type" value="Genomic_DNA"/>
</dbReference>
<feature type="compositionally biased region" description="Polar residues" evidence="6">
    <location>
        <begin position="507"/>
        <end position="518"/>
    </location>
</feature>
<evidence type="ECO:0000256" key="3">
    <source>
        <dbReference type="ARBA" id="ARBA00022692"/>
    </source>
</evidence>
<feature type="transmembrane region" description="Helical" evidence="7">
    <location>
        <begin position="108"/>
        <end position="140"/>
    </location>
</feature>
<feature type="transmembrane region" description="Helical" evidence="7">
    <location>
        <begin position="47"/>
        <end position="65"/>
    </location>
</feature>
<dbReference type="PANTHER" id="PTHR11654">
    <property type="entry name" value="OLIGOPEPTIDE TRANSPORTER-RELATED"/>
    <property type="match status" value="1"/>
</dbReference>
<dbReference type="Proteomes" id="UP001498238">
    <property type="component" value="Unassembled WGS sequence"/>
</dbReference>
<gene>
    <name evidence="8" type="ORF">NCCP602_33470</name>
</gene>
<feature type="region of interest" description="Disordered" evidence="6">
    <location>
        <begin position="1"/>
        <end position="25"/>
    </location>
</feature>
<feature type="transmembrane region" description="Helical" evidence="7">
    <location>
        <begin position="237"/>
        <end position="256"/>
    </location>
</feature>
<feature type="transmembrane region" description="Helical" evidence="7">
    <location>
        <begin position="77"/>
        <end position="96"/>
    </location>
</feature>
<feature type="transmembrane region" description="Helical" evidence="7">
    <location>
        <begin position="196"/>
        <end position="216"/>
    </location>
</feature>
<reference evidence="8 9" key="1">
    <citation type="submission" date="2024-01" db="EMBL/GenBank/DDBJ databases">
        <title>Characterization of antibiotic resistant novel bacterial strains and their environmental applications.</title>
        <authorList>
            <person name="Manzoor S."/>
            <person name="Abbas S."/>
            <person name="Arshad M."/>
            <person name="Ahmed I."/>
        </authorList>
    </citation>
    <scope>NUCLEOTIDE SEQUENCE [LARGE SCALE GENOMIC DNA]</scope>
    <source>
        <strain evidence="8 9">NCCP-602</strain>
    </source>
</reference>
<dbReference type="InterPro" id="IPR005279">
    <property type="entry name" value="Dipep/tripep_permease"/>
</dbReference>
<accession>A0ABN0SSJ1</accession>
<keyword evidence="9" id="KW-1185">Reference proteome</keyword>
<comment type="caution">
    <text evidence="8">The sequence shown here is derived from an EMBL/GenBank/DDBJ whole genome shotgun (WGS) entry which is preliminary data.</text>
</comment>
<protein>
    <recommendedName>
        <fullName evidence="10">MFS transporter</fullName>
    </recommendedName>
</protein>
<evidence type="ECO:0000256" key="6">
    <source>
        <dbReference type="SAM" id="MobiDB-lite"/>
    </source>
</evidence>
<evidence type="ECO:0000256" key="2">
    <source>
        <dbReference type="ARBA" id="ARBA00005982"/>
    </source>
</evidence>
<organism evidence="8 9">
    <name type="scientific">Brevibacterium metallidurans</name>
    <dbReference type="NCBI Taxonomy" id="1482676"/>
    <lineage>
        <taxon>Bacteria</taxon>
        <taxon>Bacillati</taxon>
        <taxon>Actinomycetota</taxon>
        <taxon>Actinomycetes</taxon>
        <taxon>Micrococcales</taxon>
        <taxon>Brevibacteriaceae</taxon>
        <taxon>Brevibacterium</taxon>
    </lineage>
</organism>
<dbReference type="Pfam" id="PF00854">
    <property type="entry name" value="PTR2"/>
    <property type="match status" value="1"/>
</dbReference>
<comment type="similarity">
    <text evidence="2">Belongs to the major facilitator superfamily. Proton-dependent oligopeptide transporter (POT/PTR) (TC 2.A.17) family.</text>
</comment>
<feature type="region of interest" description="Disordered" evidence="6">
    <location>
        <begin position="467"/>
        <end position="528"/>
    </location>
</feature>
<feature type="transmembrane region" description="Helical" evidence="7">
    <location>
        <begin position="170"/>
        <end position="190"/>
    </location>
</feature>
<dbReference type="Gene3D" id="1.20.1250.20">
    <property type="entry name" value="MFS general substrate transporter like domains"/>
    <property type="match status" value="1"/>
</dbReference>
<feature type="compositionally biased region" description="Basic residues" evidence="6">
    <location>
        <begin position="475"/>
        <end position="484"/>
    </location>
</feature>
<dbReference type="NCBIfam" id="TIGR00924">
    <property type="entry name" value="yjdL_sub1_fam"/>
    <property type="match status" value="1"/>
</dbReference>
<sequence>MVTIHTLNGDGVSRSSARRDKDGPLRSEWRLPSGIWSMAFTELWERFSYYGLQGILTFYLLYSLADGGLDMGPAASAGIVGAYGGAVYLAQLLGAWSGERVLSPKHMVFWGGVVITAEHIVLAFAPGLTGLAIGLVLIVFGTGDLKTNNTNIVGFIVAGAEESRRDVGFAYFYMSINVGAVVGPLSAGFAQNQWGFKWGFGPAALGMVAALVQYAVSVGKLPDRAGHVLRPIRRGRLVLCGIIAAALGTGIGWLIVSGTIRAAQLSVIVTVVTVLAAASYFALMLTSPAVTSDEKARVRAYLLLFLIAGIFFGLLFQQFTAVAVLIAESVDLRIGTWTFPVAWVTMISQLAAAGRHSAAGPRVGPTRGLGTIRTDEIRCRPRADWRRLSAPAAHRPDPAGYVDSVAAHDRRHDRRRCLRGIRRTGQPVAGHPHRALILRIAAGGTEFPHLGPGILAIRANGPALCHDRHQSLSSPRRRNRHRGGRIAVDVPHGPRTSTRIGPALGVSRTSATATSIQPSAAAGRPDALQSWLR</sequence>
<keyword evidence="3 7" id="KW-0812">Transmembrane</keyword>
<evidence type="ECO:0000313" key="8">
    <source>
        <dbReference type="EMBL" id="GAA0037385.1"/>
    </source>
</evidence>
<keyword evidence="4 7" id="KW-1133">Transmembrane helix</keyword>
<evidence type="ECO:0000313" key="9">
    <source>
        <dbReference type="Proteomes" id="UP001498238"/>
    </source>
</evidence>
<dbReference type="SUPFAM" id="SSF103473">
    <property type="entry name" value="MFS general substrate transporter"/>
    <property type="match status" value="1"/>
</dbReference>